<reference evidence="1 2" key="1">
    <citation type="journal article" date="2018" name="Front. Microbiol.">
        <title>Genome-Wide Analysis of Corynespora cassiicola Leaf Fall Disease Putative Effectors.</title>
        <authorList>
            <person name="Lopez D."/>
            <person name="Ribeiro S."/>
            <person name="Label P."/>
            <person name="Fumanal B."/>
            <person name="Venisse J.S."/>
            <person name="Kohler A."/>
            <person name="de Oliveira R.R."/>
            <person name="Labutti K."/>
            <person name="Lipzen A."/>
            <person name="Lail K."/>
            <person name="Bauer D."/>
            <person name="Ohm R.A."/>
            <person name="Barry K.W."/>
            <person name="Spatafora J."/>
            <person name="Grigoriev I.V."/>
            <person name="Martin F.M."/>
            <person name="Pujade-Renaud V."/>
        </authorList>
    </citation>
    <scope>NUCLEOTIDE SEQUENCE [LARGE SCALE GENOMIC DNA]</scope>
    <source>
        <strain evidence="1 2">Philippines</strain>
    </source>
</reference>
<evidence type="ECO:0000313" key="2">
    <source>
        <dbReference type="Proteomes" id="UP000240883"/>
    </source>
</evidence>
<name>A0A2T2N529_CORCC</name>
<organism evidence="1 2">
    <name type="scientific">Corynespora cassiicola Philippines</name>
    <dbReference type="NCBI Taxonomy" id="1448308"/>
    <lineage>
        <taxon>Eukaryota</taxon>
        <taxon>Fungi</taxon>
        <taxon>Dikarya</taxon>
        <taxon>Ascomycota</taxon>
        <taxon>Pezizomycotina</taxon>
        <taxon>Dothideomycetes</taxon>
        <taxon>Pleosporomycetidae</taxon>
        <taxon>Pleosporales</taxon>
        <taxon>Corynesporascaceae</taxon>
        <taxon>Corynespora</taxon>
    </lineage>
</organism>
<protein>
    <submittedName>
        <fullName evidence="1">Uncharacterized protein</fullName>
    </submittedName>
</protein>
<dbReference type="EMBL" id="KZ678151">
    <property type="protein sequence ID" value="PSN60118.1"/>
    <property type="molecule type" value="Genomic_DNA"/>
</dbReference>
<gene>
    <name evidence="1" type="ORF">BS50DRAFT_219040</name>
</gene>
<dbReference type="Proteomes" id="UP000240883">
    <property type="component" value="Unassembled WGS sequence"/>
</dbReference>
<keyword evidence="2" id="KW-1185">Reference proteome</keyword>
<sequence>MRDLSRLCVWHPEVVLICQELVGRISSLTRLYKGTAYRLVAGGINFVWAYIRREAVILITSVSRHNHLRPENSAHILDRNTSHENYVWLH</sequence>
<proteinExistence type="predicted"/>
<evidence type="ECO:0000313" key="1">
    <source>
        <dbReference type="EMBL" id="PSN60118.1"/>
    </source>
</evidence>
<dbReference type="AlphaFoldDB" id="A0A2T2N529"/>
<accession>A0A2T2N529</accession>